<dbReference type="HOGENOM" id="CLU_1089405_0_0_10"/>
<keyword evidence="1" id="KW-0472">Membrane</keyword>
<evidence type="ECO:0000313" key="2">
    <source>
        <dbReference type="EMBL" id="ACY47513.1"/>
    </source>
</evidence>
<dbReference type="RefSeq" id="WP_012843125.1">
    <property type="nucleotide sequence ID" value="NC_013501.1"/>
</dbReference>
<organism evidence="2 3">
    <name type="scientific">Rhodothermus marinus (strain ATCC 43812 / DSM 4252 / R-10)</name>
    <name type="common">Rhodothermus obamensis</name>
    <dbReference type="NCBI Taxonomy" id="518766"/>
    <lineage>
        <taxon>Bacteria</taxon>
        <taxon>Pseudomonadati</taxon>
        <taxon>Rhodothermota</taxon>
        <taxon>Rhodothermia</taxon>
        <taxon>Rhodothermales</taxon>
        <taxon>Rhodothermaceae</taxon>
        <taxon>Rhodothermus</taxon>
    </lineage>
</organism>
<keyword evidence="1" id="KW-1133">Transmembrane helix</keyword>
<reference evidence="2 3" key="1">
    <citation type="journal article" date="2009" name="Stand. Genomic Sci.">
        <title>Complete genome sequence of Rhodothermus marinus type strain (R-10).</title>
        <authorList>
            <person name="Nolan M."/>
            <person name="Tindall B.J."/>
            <person name="Pomrenke H."/>
            <person name="Lapidus A."/>
            <person name="Copeland A."/>
            <person name="Glavina Del Rio T."/>
            <person name="Lucas S."/>
            <person name="Chen F."/>
            <person name="Tice H."/>
            <person name="Cheng J.F."/>
            <person name="Saunders E."/>
            <person name="Han C."/>
            <person name="Bruce D."/>
            <person name="Goodwin L."/>
            <person name="Chain P."/>
            <person name="Pitluck S."/>
            <person name="Ovchinikova G."/>
            <person name="Pati A."/>
            <person name="Ivanova N."/>
            <person name="Mavromatis K."/>
            <person name="Chen A."/>
            <person name="Palaniappan K."/>
            <person name="Land M."/>
            <person name="Hauser L."/>
            <person name="Chang Y.J."/>
            <person name="Jeffries C.D."/>
            <person name="Brettin T."/>
            <person name="Goker M."/>
            <person name="Bristow J."/>
            <person name="Eisen J.A."/>
            <person name="Markowitz V."/>
            <person name="Hugenholtz P."/>
            <person name="Kyrpides N.C."/>
            <person name="Klenk H.P."/>
            <person name="Detter J.C."/>
        </authorList>
    </citation>
    <scope>NUCLEOTIDE SEQUENCE [LARGE SCALE GENOMIC DNA]</scope>
    <source>
        <strain evidence="3">ATCC 43812 / DSM 4252 / R-10</strain>
    </source>
</reference>
<keyword evidence="3" id="KW-1185">Reference proteome</keyword>
<feature type="transmembrane region" description="Helical" evidence="1">
    <location>
        <begin position="43"/>
        <end position="65"/>
    </location>
</feature>
<dbReference type="KEGG" id="rmr:Rmar_0613"/>
<keyword evidence="1" id="KW-0812">Transmembrane</keyword>
<feature type="transmembrane region" description="Helical" evidence="1">
    <location>
        <begin position="201"/>
        <end position="223"/>
    </location>
</feature>
<proteinExistence type="predicted"/>
<feature type="transmembrane region" description="Helical" evidence="1">
    <location>
        <begin position="170"/>
        <end position="195"/>
    </location>
</feature>
<name>D0MFI6_RHOM4</name>
<sequence>MTYAARMERWGGYSALLMAALFVASVSLTAWMPPLDEQSPIPFWPHLLFDYLFALMALLGLALIPAVHQRLQASSPLLTWSAGVAQVGFALTAIVSLWQADYETSLWREAASEASGSLGLLQGGWSGWLQLLLERMPRGWLETAGVGLWILVVSRIAHRLPVWPTSLTQSGLVLGAAMACIALGATTGFTFLQVFGLLNYLILWPFWLLRLGLFLLHPIPVLAPSFAHMRRKAEALGRRLHLRRTPVARTPEPPQ</sequence>
<feature type="transmembrane region" description="Helical" evidence="1">
    <location>
        <begin position="12"/>
        <end position="31"/>
    </location>
</feature>
<feature type="transmembrane region" description="Helical" evidence="1">
    <location>
        <begin position="77"/>
        <end position="98"/>
    </location>
</feature>
<dbReference type="Proteomes" id="UP000002221">
    <property type="component" value="Chromosome"/>
</dbReference>
<feature type="transmembrane region" description="Helical" evidence="1">
    <location>
        <begin position="139"/>
        <end position="158"/>
    </location>
</feature>
<accession>D0MFI6</accession>
<gene>
    <name evidence="2" type="ordered locus">Rmar_0613</name>
</gene>
<evidence type="ECO:0008006" key="4">
    <source>
        <dbReference type="Google" id="ProtNLM"/>
    </source>
</evidence>
<dbReference type="AlphaFoldDB" id="D0MFI6"/>
<dbReference type="STRING" id="518766.Rmar_0613"/>
<evidence type="ECO:0000256" key="1">
    <source>
        <dbReference type="SAM" id="Phobius"/>
    </source>
</evidence>
<dbReference type="EMBL" id="CP001807">
    <property type="protein sequence ID" value="ACY47513.1"/>
    <property type="molecule type" value="Genomic_DNA"/>
</dbReference>
<protein>
    <recommendedName>
        <fullName evidence="4">DUF4386 family protein</fullName>
    </recommendedName>
</protein>
<evidence type="ECO:0000313" key="3">
    <source>
        <dbReference type="Proteomes" id="UP000002221"/>
    </source>
</evidence>